<gene>
    <name evidence="2" type="ORF">XENOCAPTIV_026309</name>
</gene>
<feature type="non-terminal residue" evidence="2">
    <location>
        <position position="1"/>
    </location>
</feature>
<evidence type="ECO:0000256" key="1">
    <source>
        <dbReference type="SAM" id="SignalP"/>
    </source>
</evidence>
<dbReference type="Proteomes" id="UP001434883">
    <property type="component" value="Unassembled WGS sequence"/>
</dbReference>
<feature type="chain" id="PRO_5047497164" evidence="1">
    <location>
        <begin position="18"/>
        <end position="81"/>
    </location>
</feature>
<dbReference type="EMBL" id="JAHRIN010056932">
    <property type="protein sequence ID" value="MEQ2211093.1"/>
    <property type="molecule type" value="Genomic_DNA"/>
</dbReference>
<keyword evidence="1" id="KW-0732">Signal</keyword>
<organism evidence="2 3">
    <name type="scientific">Xenoophorus captivus</name>
    <dbReference type="NCBI Taxonomy" id="1517983"/>
    <lineage>
        <taxon>Eukaryota</taxon>
        <taxon>Metazoa</taxon>
        <taxon>Chordata</taxon>
        <taxon>Craniata</taxon>
        <taxon>Vertebrata</taxon>
        <taxon>Euteleostomi</taxon>
        <taxon>Actinopterygii</taxon>
        <taxon>Neopterygii</taxon>
        <taxon>Teleostei</taxon>
        <taxon>Neoteleostei</taxon>
        <taxon>Acanthomorphata</taxon>
        <taxon>Ovalentaria</taxon>
        <taxon>Atherinomorphae</taxon>
        <taxon>Cyprinodontiformes</taxon>
        <taxon>Goodeidae</taxon>
        <taxon>Xenoophorus</taxon>
    </lineage>
</organism>
<reference evidence="2 3" key="1">
    <citation type="submission" date="2021-06" db="EMBL/GenBank/DDBJ databases">
        <authorList>
            <person name="Palmer J.M."/>
        </authorList>
    </citation>
    <scope>NUCLEOTIDE SEQUENCE [LARGE SCALE GENOMIC DNA]</scope>
    <source>
        <strain evidence="2 3">XC_2019</strain>
        <tissue evidence="2">Muscle</tissue>
    </source>
</reference>
<accession>A0ABV0RU31</accession>
<evidence type="ECO:0000313" key="2">
    <source>
        <dbReference type="EMBL" id="MEQ2211093.1"/>
    </source>
</evidence>
<protein>
    <submittedName>
        <fullName evidence="2">Uncharacterized protein</fullName>
    </submittedName>
</protein>
<feature type="signal peptide" evidence="1">
    <location>
        <begin position="1"/>
        <end position="17"/>
    </location>
</feature>
<evidence type="ECO:0000313" key="3">
    <source>
        <dbReference type="Proteomes" id="UP001434883"/>
    </source>
</evidence>
<comment type="caution">
    <text evidence="2">The sequence shown here is derived from an EMBL/GenBank/DDBJ whole genome shotgun (WGS) entry which is preliminary data.</text>
</comment>
<name>A0ABV0RU31_9TELE</name>
<sequence length="81" mass="8916">LCFTLVIFSQSPLLSSTYSPLQGDRMDREAMKCQVLTVSNHSCESLTVVGNTLECTVPTELQAATTKELQVEVRHTCAPRT</sequence>
<proteinExistence type="predicted"/>
<keyword evidence="3" id="KW-1185">Reference proteome</keyword>